<dbReference type="InterPro" id="IPR018247">
    <property type="entry name" value="EF_Hand_1_Ca_BS"/>
</dbReference>
<evidence type="ECO:0000256" key="2">
    <source>
        <dbReference type="ARBA" id="ARBA00022490"/>
    </source>
</evidence>
<evidence type="ECO:0000256" key="5">
    <source>
        <dbReference type="ARBA" id="ARBA00022837"/>
    </source>
</evidence>
<keyword evidence="2" id="KW-0963">Cytoplasm</keyword>
<dbReference type="InterPro" id="IPR002048">
    <property type="entry name" value="EF_hand_dom"/>
</dbReference>
<feature type="domain" description="EF-hand" evidence="6">
    <location>
        <begin position="107"/>
        <end position="142"/>
    </location>
</feature>
<accession>A0ABR3FFN9</accession>
<evidence type="ECO:0000313" key="8">
    <source>
        <dbReference type="Proteomes" id="UP001465976"/>
    </source>
</evidence>
<evidence type="ECO:0000256" key="1">
    <source>
        <dbReference type="ARBA" id="ARBA00004496"/>
    </source>
</evidence>
<evidence type="ECO:0000313" key="7">
    <source>
        <dbReference type="EMBL" id="KAL0574100.1"/>
    </source>
</evidence>
<evidence type="ECO:0000256" key="4">
    <source>
        <dbReference type="ARBA" id="ARBA00022737"/>
    </source>
</evidence>
<dbReference type="EMBL" id="JBAHYK010000431">
    <property type="protein sequence ID" value="KAL0574100.1"/>
    <property type="molecule type" value="Genomic_DNA"/>
</dbReference>
<dbReference type="SMART" id="SM00054">
    <property type="entry name" value="EFh"/>
    <property type="match status" value="2"/>
</dbReference>
<comment type="subcellular location">
    <subcellularLocation>
        <location evidence="1">Cytoplasm</location>
    </subcellularLocation>
</comment>
<dbReference type="PROSITE" id="PS50222">
    <property type="entry name" value="EF_HAND_2"/>
    <property type="match status" value="2"/>
</dbReference>
<keyword evidence="5" id="KW-0106">Calcium</keyword>
<dbReference type="PANTHER" id="PTHR46212:SF3">
    <property type="entry name" value="GH27120P"/>
    <property type="match status" value="1"/>
</dbReference>
<evidence type="ECO:0000256" key="3">
    <source>
        <dbReference type="ARBA" id="ARBA00022723"/>
    </source>
</evidence>
<dbReference type="Pfam" id="PF13405">
    <property type="entry name" value="EF-hand_6"/>
    <property type="match status" value="1"/>
</dbReference>
<organism evidence="7 8">
    <name type="scientific">Marasmius crinis-equi</name>
    <dbReference type="NCBI Taxonomy" id="585013"/>
    <lineage>
        <taxon>Eukaryota</taxon>
        <taxon>Fungi</taxon>
        <taxon>Dikarya</taxon>
        <taxon>Basidiomycota</taxon>
        <taxon>Agaricomycotina</taxon>
        <taxon>Agaricomycetes</taxon>
        <taxon>Agaricomycetidae</taxon>
        <taxon>Agaricales</taxon>
        <taxon>Marasmiineae</taxon>
        <taxon>Marasmiaceae</taxon>
        <taxon>Marasmius</taxon>
    </lineage>
</organism>
<dbReference type="InterPro" id="IPR011992">
    <property type="entry name" value="EF-hand-dom_pair"/>
</dbReference>
<gene>
    <name evidence="7" type="ORF">V5O48_007859</name>
</gene>
<sequence length="221" mass="24490">MVVNTAVDMEDLPAAVDMADSKEVMADSKEATAGNKEVMADNKEAMVVAHLATGHLKDLHRVQTLNYGNGSMLWMWTVRDILLLMNCVRLISGSPGKRSEADDVVNNAQNDWQNVFKHFDSDRSGSIDGSELSNALSQFGYNLNPQLLDLVQRKYDPRGTGQGTGRTTIVAPPAGISFDRFVRACVVIKQLSEAFKKLDNDKDGWIQINYDQFMHTVLTLP</sequence>
<proteinExistence type="predicted"/>
<reference evidence="7 8" key="1">
    <citation type="submission" date="2024-02" db="EMBL/GenBank/DDBJ databases">
        <title>A draft genome for the cacao thread blight pathogen Marasmius crinis-equi.</title>
        <authorList>
            <person name="Cohen S.P."/>
            <person name="Baruah I.K."/>
            <person name="Amoako-Attah I."/>
            <person name="Bukari Y."/>
            <person name="Meinhardt L.W."/>
            <person name="Bailey B.A."/>
        </authorList>
    </citation>
    <scope>NUCLEOTIDE SEQUENCE [LARGE SCALE GENOMIC DNA]</scope>
    <source>
        <strain evidence="7 8">GH-76</strain>
    </source>
</reference>
<dbReference type="InterPro" id="IPR051426">
    <property type="entry name" value="Peflin/Sorcin_CaBP"/>
</dbReference>
<dbReference type="PANTHER" id="PTHR46212">
    <property type="entry name" value="PEFLIN"/>
    <property type="match status" value="1"/>
</dbReference>
<protein>
    <recommendedName>
        <fullName evidence="6">EF-hand domain-containing protein</fullName>
    </recommendedName>
</protein>
<feature type="domain" description="EF-hand" evidence="6">
    <location>
        <begin position="186"/>
        <end position="221"/>
    </location>
</feature>
<dbReference type="Gene3D" id="1.10.238.10">
    <property type="entry name" value="EF-hand"/>
    <property type="match status" value="1"/>
</dbReference>
<keyword evidence="4" id="KW-0677">Repeat</keyword>
<dbReference type="Proteomes" id="UP001465976">
    <property type="component" value="Unassembled WGS sequence"/>
</dbReference>
<dbReference type="PROSITE" id="PS00018">
    <property type="entry name" value="EF_HAND_1"/>
    <property type="match status" value="1"/>
</dbReference>
<name>A0ABR3FFN9_9AGAR</name>
<comment type="caution">
    <text evidence="7">The sequence shown here is derived from an EMBL/GenBank/DDBJ whole genome shotgun (WGS) entry which is preliminary data.</text>
</comment>
<dbReference type="SUPFAM" id="SSF47473">
    <property type="entry name" value="EF-hand"/>
    <property type="match status" value="1"/>
</dbReference>
<keyword evidence="3" id="KW-0479">Metal-binding</keyword>
<keyword evidence="8" id="KW-1185">Reference proteome</keyword>
<evidence type="ECO:0000259" key="6">
    <source>
        <dbReference type="PROSITE" id="PS50222"/>
    </source>
</evidence>